<comment type="caution">
    <text evidence="1">The sequence shown here is derived from an EMBL/GenBank/DDBJ whole genome shotgun (WGS) entry which is preliminary data.</text>
</comment>
<evidence type="ECO:0000313" key="2">
    <source>
        <dbReference type="Proteomes" id="UP000828941"/>
    </source>
</evidence>
<protein>
    <submittedName>
        <fullName evidence="1">Uncharacterized protein</fullName>
    </submittedName>
</protein>
<sequence>MEVLLSLLKSENVNLAGLGESIVIQSCETSSEQNILCHAGAMGKLFSLLDGSLSQLDASLESSAAILKNNPEAVTKFVDLQSGSALSSIIELTKDRYPQTRLLACMCLICVKNSSSCYLHDIGIKTKLVYILLKLLDDPGQVGDEASFVLSSLIVEKEDLQKLLFEANAIVDKVYNHSQKSPLNPKRLEGILLVLADLCSKLECCRSSFYDCSLCHSIKNMSASRFMNEKIVIPLVKLLCDISTSVQVVKFSNFARKCMSIMARRPPPPPPPPLRMLKRNLKEEIKGGMYVFCNIASGNEFHKEAVMQRLFPQYSVIMKLLQSNDNHLRTAAAWVIVKNICFPTSQRFLDGRKASCKACT</sequence>
<reference evidence="1 2" key="1">
    <citation type="journal article" date="2022" name="DNA Res.">
        <title>Chromosomal-level genome assembly of the orchid tree Bauhinia variegata (Leguminosae; Cercidoideae) supports the allotetraploid origin hypothesis of Bauhinia.</title>
        <authorList>
            <person name="Zhong Y."/>
            <person name="Chen Y."/>
            <person name="Zheng D."/>
            <person name="Pang J."/>
            <person name="Liu Y."/>
            <person name="Luo S."/>
            <person name="Meng S."/>
            <person name="Qian L."/>
            <person name="Wei D."/>
            <person name="Dai S."/>
            <person name="Zhou R."/>
        </authorList>
    </citation>
    <scope>NUCLEOTIDE SEQUENCE [LARGE SCALE GENOMIC DNA]</scope>
    <source>
        <strain evidence="1">BV-YZ2020</strain>
    </source>
</reference>
<dbReference type="EMBL" id="CM039437">
    <property type="protein sequence ID" value="KAI4306679.1"/>
    <property type="molecule type" value="Genomic_DNA"/>
</dbReference>
<accession>A0ACB9LAD3</accession>
<name>A0ACB9LAD3_BAUVA</name>
<organism evidence="1 2">
    <name type="scientific">Bauhinia variegata</name>
    <name type="common">Purple orchid tree</name>
    <name type="synonym">Phanera variegata</name>
    <dbReference type="NCBI Taxonomy" id="167791"/>
    <lineage>
        <taxon>Eukaryota</taxon>
        <taxon>Viridiplantae</taxon>
        <taxon>Streptophyta</taxon>
        <taxon>Embryophyta</taxon>
        <taxon>Tracheophyta</taxon>
        <taxon>Spermatophyta</taxon>
        <taxon>Magnoliopsida</taxon>
        <taxon>eudicotyledons</taxon>
        <taxon>Gunneridae</taxon>
        <taxon>Pentapetalae</taxon>
        <taxon>rosids</taxon>
        <taxon>fabids</taxon>
        <taxon>Fabales</taxon>
        <taxon>Fabaceae</taxon>
        <taxon>Cercidoideae</taxon>
        <taxon>Cercideae</taxon>
        <taxon>Bauhiniinae</taxon>
        <taxon>Bauhinia</taxon>
    </lineage>
</organism>
<keyword evidence="2" id="KW-1185">Reference proteome</keyword>
<proteinExistence type="predicted"/>
<gene>
    <name evidence="1" type="ORF">L6164_029936</name>
</gene>
<dbReference type="Proteomes" id="UP000828941">
    <property type="component" value="Chromosome 12"/>
</dbReference>
<evidence type="ECO:0000313" key="1">
    <source>
        <dbReference type="EMBL" id="KAI4306679.1"/>
    </source>
</evidence>